<dbReference type="InterPro" id="IPR018580">
    <property type="entry name" value="Uncharacterised_YfhO"/>
</dbReference>
<dbReference type="Proteomes" id="UP000664357">
    <property type="component" value="Unassembled WGS sequence"/>
</dbReference>
<name>A0ABV0EP77_9ENTE</name>
<gene>
    <name evidence="2" type="ORF">JZO67_001449</name>
</gene>
<feature type="transmembrane region" description="Helical" evidence="1">
    <location>
        <begin position="290"/>
        <end position="310"/>
    </location>
</feature>
<dbReference type="PANTHER" id="PTHR38454">
    <property type="entry name" value="INTEGRAL MEMBRANE PROTEIN-RELATED"/>
    <property type="match status" value="1"/>
</dbReference>
<feature type="transmembrane region" description="Helical" evidence="1">
    <location>
        <begin position="838"/>
        <end position="859"/>
    </location>
</feature>
<evidence type="ECO:0008006" key="4">
    <source>
        <dbReference type="Google" id="ProtNLM"/>
    </source>
</evidence>
<keyword evidence="1" id="KW-0812">Transmembrane</keyword>
<feature type="transmembrane region" description="Helical" evidence="1">
    <location>
        <begin position="353"/>
        <end position="371"/>
    </location>
</feature>
<keyword evidence="1" id="KW-1133">Transmembrane helix</keyword>
<feature type="transmembrane region" description="Helical" evidence="1">
    <location>
        <begin position="412"/>
        <end position="432"/>
    </location>
</feature>
<reference evidence="2 3" key="1">
    <citation type="submission" date="2024-02" db="EMBL/GenBank/DDBJ databases">
        <title>The Genome Sequence of Enterococcus sp. DIV0159.</title>
        <authorList>
            <person name="Earl A."/>
            <person name="Manson A."/>
            <person name="Gilmore M."/>
            <person name="Sanders J."/>
            <person name="Shea T."/>
            <person name="Howe W."/>
            <person name="Livny J."/>
            <person name="Cuomo C."/>
            <person name="Neafsey D."/>
            <person name="Birren B."/>
        </authorList>
    </citation>
    <scope>NUCLEOTIDE SEQUENCE [LARGE SCALE GENOMIC DNA]</scope>
    <source>
        <strain evidence="2 3">665A</strain>
    </source>
</reference>
<feature type="transmembrane region" description="Helical" evidence="1">
    <location>
        <begin position="81"/>
        <end position="101"/>
    </location>
</feature>
<accession>A0ABV0EP77</accession>
<feature type="transmembrane region" description="Helical" evidence="1">
    <location>
        <begin position="191"/>
        <end position="215"/>
    </location>
</feature>
<sequence>MILLKKYLRENRWYLLASFGIPLLLMIIAYLTVGIYPGSSRSVLASDAFSQFSNFHASFRNMLLGKQGLLYTWNASMGLNYLSLVSYYLGGIFTPLVIFFPNQYMPDALYVITLLKIGSAGLAFWFYAKESFRLPDWSKVALSVSYALMSFTTAHSEIIMWLDAFVYLPLVILGINRVMDKRKPTVLFLSYLMLFLTSFYMGFMIGIFSVLYFAARLFTDWKRYKKSLLPYGITSLLAGFASMIMILPAVVDLRTNGEELTKITQFKTEATGWWDFVAKNMVGVYDTTKYGSIPFIYIGLFPLALCLFYFVSKRIHWKQKILYGSIGALLIASFYIVPMNLFWHGMHAPNMFLFRYAYLLSFLIITLGAWGWEKLTRENSIQLVAILLMIIAIFSIFWGMKGNDYSYIANHSFYLSLAFLAVYALLVTGYYLNKIPVKILAVLFLLLMGTEAFVNADSMVHGILNDWNYASRSLYTDPYPSIKTLVNQTQEENDSFYRLENLDPVSSNDAFNYGYSGISMFSSIRNRHSSGYLDQLGFRSRGTNLNIRYPNNTLLMDSFTGIKYNIAKTDDLAKYGFNEVSKKDDYHLYENEYQLPLAFKAPKDVTKLKPLPNDNLGTQTQLYNALADENYQYYQFLPIQEVGTENAVVTNTGNIMTIAEEESNVAKQVTWQVRVPANTQAYFSLFPYDFSELESSSASVTVNGRTRKTQININGQYYDLGYYPTETYVTFTASFYGTKSISFQNPQVLALDTVAYHLASRKLQDNGVEMTVGKHSATGTVEADTDQTLVTTIPYDEGWQARVDGKKVKITAFEDAFVSIPIEKGKHRVTFTYLPEGLASGIASFIISILLFVLYLQWLKRKPKVKRTRGAHTGLPKE</sequence>
<keyword evidence="3" id="KW-1185">Reference proteome</keyword>
<dbReference type="Pfam" id="PF09586">
    <property type="entry name" value="YfhO"/>
    <property type="match status" value="1"/>
</dbReference>
<evidence type="ECO:0000256" key="1">
    <source>
        <dbReference type="SAM" id="Phobius"/>
    </source>
</evidence>
<feature type="transmembrane region" description="Helical" evidence="1">
    <location>
        <begin position="12"/>
        <end position="36"/>
    </location>
</feature>
<protein>
    <recommendedName>
        <fullName evidence="4">Copper ABC transporter permease</fullName>
    </recommendedName>
</protein>
<feature type="transmembrane region" description="Helical" evidence="1">
    <location>
        <begin position="322"/>
        <end position="341"/>
    </location>
</feature>
<proteinExistence type="predicted"/>
<comment type="caution">
    <text evidence="2">The sequence shown here is derived from an EMBL/GenBank/DDBJ whole genome shotgun (WGS) entry which is preliminary data.</text>
</comment>
<feature type="transmembrane region" description="Helical" evidence="1">
    <location>
        <begin position="383"/>
        <end position="400"/>
    </location>
</feature>
<evidence type="ECO:0000313" key="3">
    <source>
        <dbReference type="Proteomes" id="UP000664357"/>
    </source>
</evidence>
<dbReference type="PANTHER" id="PTHR38454:SF1">
    <property type="entry name" value="INTEGRAL MEMBRANE PROTEIN"/>
    <property type="match status" value="1"/>
</dbReference>
<feature type="transmembrane region" description="Helical" evidence="1">
    <location>
        <begin position="108"/>
        <end position="128"/>
    </location>
</feature>
<keyword evidence="1" id="KW-0472">Membrane</keyword>
<feature type="transmembrane region" description="Helical" evidence="1">
    <location>
        <begin position="439"/>
        <end position="456"/>
    </location>
</feature>
<organism evidence="2 3">
    <name type="scientific">Candidatus Enterococcus ferrettii</name>
    <dbReference type="NCBI Taxonomy" id="2815324"/>
    <lineage>
        <taxon>Bacteria</taxon>
        <taxon>Bacillati</taxon>
        <taxon>Bacillota</taxon>
        <taxon>Bacilli</taxon>
        <taxon>Lactobacillales</taxon>
        <taxon>Enterococcaceae</taxon>
        <taxon>Enterococcus</taxon>
    </lineage>
</organism>
<dbReference type="EMBL" id="JAFREL020000001">
    <property type="protein sequence ID" value="MEO1769498.1"/>
    <property type="molecule type" value="Genomic_DNA"/>
</dbReference>
<evidence type="ECO:0000313" key="2">
    <source>
        <dbReference type="EMBL" id="MEO1769498.1"/>
    </source>
</evidence>
<feature type="transmembrane region" description="Helical" evidence="1">
    <location>
        <begin position="227"/>
        <end position="251"/>
    </location>
</feature>